<accession>A0A1Q9DL99</accession>
<protein>
    <submittedName>
        <fullName evidence="2">Uncharacterized protein</fullName>
    </submittedName>
</protein>
<keyword evidence="3" id="KW-1185">Reference proteome</keyword>
<organism evidence="2 3">
    <name type="scientific">Symbiodinium microadriaticum</name>
    <name type="common">Dinoflagellate</name>
    <name type="synonym">Zooxanthella microadriatica</name>
    <dbReference type="NCBI Taxonomy" id="2951"/>
    <lineage>
        <taxon>Eukaryota</taxon>
        <taxon>Sar</taxon>
        <taxon>Alveolata</taxon>
        <taxon>Dinophyceae</taxon>
        <taxon>Suessiales</taxon>
        <taxon>Symbiodiniaceae</taxon>
        <taxon>Symbiodinium</taxon>
    </lineage>
</organism>
<dbReference type="Proteomes" id="UP000186817">
    <property type="component" value="Unassembled WGS sequence"/>
</dbReference>
<gene>
    <name evidence="2" type="ORF">AK812_SmicGene21863</name>
</gene>
<reference evidence="2 3" key="1">
    <citation type="submission" date="2016-02" db="EMBL/GenBank/DDBJ databases">
        <title>Genome analysis of coral dinoflagellate symbionts highlights evolutionary adaptations to a symbiotic lifestyle.</title>
        <authorList>
            <person name="Aranda M."/>
            <person name="Li Y."/>
            <person name="Liew Y.J."/>
            <person name="Baumgarten S."/>
            <person name="Simakov O."/>
            <person name="Wilson M."/>
            <person name="Piel J."/>
            <person name="Ashoor H."/>
            <person name="Bougouffa S."/>
            <person name="Bajic V.B."/>
            <person name="Ryu T."/>
            <person name="Ravasi T."/>
            <person name="Bayer T."/>
            <person name="Micklem G."/>
            <person name="Kim H."/>
            <person name="Bhak J."/>
            <person name="Lajeunesse T.C."/>
            <person name="Voolstra C.R."/>
        </authorList>
    </citation>
    <scope>NUCLEOTIDE SEQUENCE [LARGE SCALE GENOMIC DNA]</scope>
    <source>
        <strain evidence="2 3">CCMP2467</strain>
    </source>
</reference>
<evidence type="ECO:0000256" key="1">
    <source>
        <dbReference type="SAM" id="MobiDB-lite"/>
    </source>
</evidence>
<proteinExistence type="predicted"/>
<dbReference type="EMBL" id="LSRX01000485">
    <property type="protein sequence ID" value="OLP95956.1"/>
    <property type="molecule type" value="Genomic_DNA"/>
</dbReference>
<name>A0A1Q9DL99_SYMMI</name>
<comment type="caution">
    <text evidence="2">The sequence shown here is derived from an EMBL/GenBank/DDBJ whole genome shotgun (WGS) entry which is preliminary data.</text>
</comment>
<evidence type="ECO:0000313" key="2">
    <source>
        <dbReference type="EMBL" id="OLP95956.1"/>
    </source>
</evidence>
<evidence type="ECO:0000313" key="3">
    <source>
        <dbReference type="Proteomes" id="UP000186817"/>
    </source>
</evidence>
<feature type="region of interest" description="Disordered" evidence="1">
    <location>
        <begin position="158"/>
        <end position="200"/>
    </location>
</feature>
<dbReference type="AlphaFoldDB" id="A0A1Q9DL99"/>
<dbReference type="OrthoDB" id="463641at2759"/>
<sequence length="561" mass="61672">MSAFPEHDVCRERIRLEMMQAERICTFFSQDRHVAAEVFGPRPQLSLSVPPRPRCGAQGPPTLETLDVYLFDELHHPMPKLQTVGGSRRTQGARKSLQHPPDACTRQQPDDRVKLRQSTRVGTLLADTPHAPHVPGGNSVVMDAAFHWCDFSTTNKGCGPRSSWLRAPHARRLGLKPTSTRKPSPSGGARQPHARARKGELSSAFQELTVTKRPLGIASRCDDVHDDEDNMRGAINARSETFVAPMLSVGYNRASLGFFAGGVRPPGYECGRHSGANILADEIGKACKRIEPAHGVAPPAVMRLLMFGWVGLMWRQDLAPVLPEEVDVLDQTSEVVEVDGVASWLLEARASSVHPHGGVRLAKKRSVEMLVKNPDRREIDNMEDFFVEESVGDRGVVQVWAVPHEFVGKVVFVVDNAAGNAASCVANNVEIKSAAQVMLMKLHLLFNKACNCSVLLGGYREVMSFVPPLDRCKEASTEVFGRRKESAFAGVPEEVVLWDQSEEGDGDVAVENMSGVCLVEMLTSALGWLLWFPLSVELSPVVNTILYSWVSCEDYSGGRWV</sequence>
<feature type="region of interest" description="Disordered" evidence="1">
    <location>
        <begin position="80"/>
        <end position="113"/>
    </location>
</feature>